<keyword evidence="3" id="KW-1185">Reference proteome</keyword>
<feature type="region of interest" description="Disordered" evidence="1">
    <location>
        <begin position="546"/>
        <end position="565"/>
    </location>
</feature>
<evidence type="ECO:0000256" key="1">
    <source>
        <dbReference type="SAM" id="MobiDB-lite"/>
    </source>
</evidence>
<organism evidence="2 3">
    <name type="scientific">Nocardioides humi</name>
    <dbReference type="NCBI Taxonomy" id="449461"/>
    <lineage>
        <taxon>Bacteria</taxon>
        <taxon>Bacillati</taxon>
        <taxon>Actinomycetota</taxon>
        <taxon>Actinomycetes</taxon>
        <taxon>Propionibacteriales</taxon>
        <taxon>Nocardioidaceae</taxon>
        <taxon>Nocardioides</taxon>
    </lineage>
</organism>
<dbReference type="EMBL" id="BAAAOR010000023">
    <property type="protein sequence ID" value="GAA1521666.1"/>
    <property type="molecule type" value="Genomic_DNA"/>
</dbReference>
<proteinExistence type="predicted"/>
<reference evidence="2 3" key="1">
    <citation type="journal article" date="2019" name="Int. J. Syst. Evol. Microbiol.">
        <title>The Global Catalogue of Microorganisms (GCM) 10K type strain sequencing project: providing services to taxonomists for standard genome sequencing and annotation.</title>
        <authorList>
            <consortium name="The Broad Institute Genomics Platform"/>
            <consortium name="The Broad Institute Genome Sequencing Center for Infectious Disease"/>
            <person name="Wu L."/>
            <person name="Ma J."/>
        </authorList>
    </citation>
    <scope>NUCLEOTIDE SEQUENCE [LARGE SCALE GENOMIC DNA]</scope>
    <source>
        <strain evidence="2 3">JCM 14942</strain>
    </source>
</reference>
<name>A0ABN2AMM6_9ACTN</name>
<sequence>MTVPLLAVLLVSGAFAVDLGMQRVARADMQALADVVALDLARELDGRTVNALVDVLEEKKERSLARNHDMVGSAKPDLAVTMGVLSETGQFTELLSGAPTAVRVVAGTRVSFAFGGVTGVDSGRAERRAVAVLDGGVSGYCFKVGSYTGVQGALFATLVNGIFGRWGEFNSMFTNSTVSYVDYAAMANVNVDLVDLARQLGHTVRTLSESTVDAGSFFRALHAVLPAGTPTSVANALQGFFTYARPKTIRMGNVIAVTSDGSGAGVTVNVLDMVANALKDVNGSTQRYVDSNWISLPLMTNLGGGFTLAPGARQFCANAGDSFRTVTGEASQLTVSTNGNLKSSDFRFTAKARISGLLDGSFDIEAPSNFPMTFTIRPTDVKVVDATCEKGVETMSFDVSSAGSTVEMTGTYVDYQLSKAGTTIKGKPAQIRFGGNMRFFVNVDGGSVRYTMTAPPYGVAALPFGDSTVPRFDASSTSYGYIEIKPDASLTLSAAEENQIKSEVRDAIVRAWLDTSNPNSISNQIMNPILALAGTSVNGPTIILDGDDERGCGSGPDGGVPALRG</sequence>
<gene>
    <name evidence="2" type="ORF">GCM10009788_26900</name>
</gene>
<evidence type="ECO:0008006" key="4">
    <source>
        <dbReference type="Google" id="ProtNLM"/>
    </source>
</evidence>
<comment type="caution">
    <text evidence="2">The sequence shown here is derived from an EMBL/GenBank/DDBJ whole genome shotgun (WGS) entry which is preliminary data.</text>
</comment>
<evidence type="ECO:0000313" key="3">
    <source>
        <dbReference type="Proteomes" id="UP001500842"/>
    </source>
</evidence>
<accession>A0ABN2AMM6</accession>
<dbReference type="Proteomes" id="UP001500842">
    <property type="component" value="Unassembled WGS sequence"/>
</dbReference>
<protein>
    <recommendedName>
        <fullName evidence="4">Flp pilus-assembly TadG-like N-terminal domain-containing protein</fullName>
    </recommendedName>
</protein>
<evidence type="ECO:0000313" key="2">
    <source>
        <dbReference type="EMBL" id="GAA1521666.1"/>
    </source>
</evidence>